<dbReference type="AlphaFoldDB" id="A0A2Z6AWX4"/>
<organism evidence="4 5">
    <name type="scientific">Desulfovibrio ferrophilus</name>
    <dbReference type="NCBI Taxonomy" id="241368"/>
    <lineage>
        <taxon>Bacteria</taxon>
        <taxon>Pseudomonadati</taxon>
        <taxon>Thermodesulfobacteriota</taxon>
        <taxon>Desulfovibrionia</taxon>
        <taxon>Desulfovibrionales</taxon>
        <taxon>Desulfovibrionaceae</taxon>
        <taxon>Desulfovibrio</taxon>
    </lineage>
</organism>
<accession>A0A2Z6AWX4</accession>
<keyword evidence="5" id="KW-1185">Reference proteome</keyword>
<evidence type="ECO:0000259" key="3">
    <source>
        <dbReference type="Pfam" id="PF02525"/>
    </source>
</evidence>
<evidence type="ECO:0000256" key="2">
    <source>
        <dbReference type="ARBA" id="ARBA00023002"/>
    </source>
</evidence>
<dbReference type="GO" id="GO:0005829">
    <property type="term" value="C:cytosol"/>
    <property type="evidence" value="ECO:0007669"/>
    <property type="project" value="TreeGrafter"/>
</dbReference>
<gene>
    <name evidence="4" type="ORF">DFE_0972</name>
</gene>
<dbReference type="InterPro" id="IPR051545">
    <property type="entry name" value="NAD(P)H_dehydrogenase_qn"/>
</dbReference>
<dbReference type="PANTHER" id="PTHR10204:SF34">
    <property type="entry name" value="NAD(P)H DEHYDROGENASE [QUINONE] 1 ISOFORM 1"/>
    <property type="match status" value="1"/>
</dbReference>
<comment type="similarity">
    <text evidence="1">Belongs to the NAD(P)H dehydrogenase (quinone) family.</text>
</comment>
<dbReference type="PANTHER" id="PTHR10204">
    <property type="entry name" value="NAD P H OXIDOREDUCTASE-RELATED"/>
    <property type="match status" value="1"/>
</dbReference>
<evidence type="ECO:0000256" key="1">
    <source>
        <dbReference type="ARBA" id="ARBA00006252"/>
    </source>
</evidence>
<reference evidence="4 5" key="1">
    <citation type="journal article" date="2018" name="Sci. Adv.">
        <title>Multi-heme cytochromes provide a pathway for survival in energy-limited environments.</title>
        <authorList>
            <person name="Deng X."/>
            <person name="Dohmae N."/>
            <person name="Nealson K.H."/>
            <person name="Hashimoto K."/>
            <person name="Okamoto A."/>
        </authorList>
    </citation>
    <scope>NUCLEOTIDE SEQUENCE [LARGE SCALE GENOMIC DNA]</scope>
    <source>
        <strain evidence="4 5">IS5</strain>
    </source>
</reference>
<name>A0A2Z6AWX4_9BACT</name>
<dbReference type="Proteomes" id="UP000269883">
    <property type="component" value="Chromosome"/>
</dbReference>
<evidence type="ECO:0000313" key="5">
    <source>
        <dbReference type="Proteomes" id="UP000269883"/>
    </source>
</evidence>
<keyword evidence="2" id="KW-0560">Oxidoreductase</keyword>
<sequence length="198" mass="22440">MNILVILGHPEQGSLNHAIAEQTVTTLHELGHQVVFHDLCREGFDPGLPGMEISRDAKLPPEIQQHCNELADADGIVIIHPNWWGMPPAILKGWVDRIMRVDVAYRFVGEDGGEGVPEGLLKADRALVFNTSNTATEREQNIFGDPLERIWKDCIFDLCGVREFHRRMFNIVCLSSQQKRESWLSEVRDTVSRIFPSD</sequence>
<dbReference type="InterPro" id="IPR029039">
    <property type="entry name" value="Flavoprotein-like_sf"/>
</dbReference>
<dbReference type="OrthoDB" id="9798454at2"/>
<dbReference type="SUPFAM" id="SSF52218">
    <property type="entry name" value="Flavoproteins"/>
    <property type="match status" value="1"/>
</dbReference>
<dbReference type="GO" id="GO:0003955">
    <property type="term" value="F:NAD(P)H dehydrogenase (quinone) activity"/>
    <property type="evidence" value="ECO:0007669"/>
    <property type="project" value="TreeGrafter"/>
</dbReference>
<protein>
    <submittedName>
        <fullName evidence="4">NAD(P)H dehydrogenase (Quinone)</fullName>
    </submittedName>
</protein>
<dbReference type="EMBL" id="AP017378">
    <property type="protein sequence ID" value="BBD07698.1"/>
    <property type="molecule type" value="Genomic_DNA"/>
</dbReference>
<evidence type="ECO:0000313" key="4">
    <source>
        <dbReference type="EMBL" id="BBD07698.1"/>
    </source>
</evidence>
<dbReference type="InterPro" id="IPR003680">
    <property type="entry name" value="Flavodoxin_fold"/>
</dbReference>
<feature type="domain" description="Flavodoxin-like fold" evidence="3">
    <location>
        <begin position="1"/>
        <end position="166"/>
    </location>
</feature>
<dbReference type="Pfam" id="PF02525">
    <property type="entry name" value="Flavodoxin_2"/>
    <property type="match status" value="1"/>
</dbReference>
<dbReference type="KEGG" id="dfl:DFE_0972"/>
<dbReference type="Gene3D" id="3.40.50.360">
    <property type="match status" value="1"/>
</dbReference>
<proteinExistence type="inferred from homology"/>
<dbReference type="RefSeq" id="WP_126377177.1">
    <property type="nucleotide sequence ID" value="NZ_AP017378.1"/>
</dbReference>